<reference evidence="1" key="1">
    <citation type="submission" date="2016-08" db="EMBL/GenBank/DDBJ databases">
        <authorList>
            <person name="Ngugi D.K."/>
            <person name="Miyake S."/>
            <person name="Stingl U."/>
        </authorList>
    </citation>
    <scope>NUCLEOTIDE SEQUENCE</scope>
    <source>
        <strain evidence="1">SCG-D08WGA-EpuloA1</strain>
    </source>
</reference>
<name>A0ACC8X952_9FIRM</name>
<comment type="caution">
    <text evidence="1">The sequence shown here is derived from an EMBL/GenBank/DDBJ whole genome shotgun (WGS) entry which is preliminary data.</text>
</comment>
<evidence type="ECO:0000313" key="2">
    <source>
        <dbReference type="Proteomes" id="UP000188637"/>
    </source>
</evidence>
<dbReference type="Proteomes" id="UP000188637">
    <property type="component" value="Unassembled WGS sequence"/>
</dbReference>
<keyword evidence="2" id="KW-1185">Reference proteome</keyword>
<protein>
    <submittedName>
        <fullName evidence="1">1-deoxy-D-xylulose-5-phosphate synthase</fullName>
    </submittedName>
</protein>
<accession>A0ACC8X952</accession>
<evidence type="ECO:0000313" key="1">
    <source>
        <dbReference type="EMBL" id="ONI38428.1"/>
    </source>
</evidence>
<gene>
    <name evidence="1" type="ORF">AN640_02480</name>
</gene>
<proteinExistence type="predicted"/>
<organism evidence="1 2">
    <name type="scientific">Candidatus Epulonipiscium fishelsonii</name>
    <dbReference type="NCBI Taxonomy" id="77094"/>
    <lineage>
        <taxon>Bacteria</taxon>
        <taxon>Bacillati</taxon>
        <taxon>Bacillota</taxon>
        <taxon>Clostridia</taxon>
        <taxon>Lachnospirales</taxon>
        <taxon>Lachnospiraceae</taxon>
        <taxon>Candidatus Epulonipiscium</taxon>
    </lineage>
</organism>
<dbReference type="EMBL" id="LJHD01000291">
    <property type="protein sequence ID" value="ONI38428.1"/>
    <property type="molecule type" value="Genomic_DNA"/>
</dbReference>
<sequence>MFLSKINAPEDLKKLKLEDLKVLSKEIRNFLIKSVARTGGHLSSNLGVVELSIALHYVFNSPYDKIVWDVGHQAYVHKILTGRKGKFKTLRQEGGISGFPKREESEHDIFDVGHSSTSISAALGLAVGRNLNHGQNHVISVIGDGALTGGMAFEALNNAGRGNANLIVILNDNEMSISKNVGGLSKYLTKMRSTKQYTKVKEGVESIFSAIPFLGSPIVQALKRTKGGVKTLLVNNTWFEELGFSYLGPIDGHNISELIEILNNAKQLKGPILVHVKTIKGKGYSLAQKDPSKYHGVGAFDYKTGTTLNKFNGITFSEAFSEAIVKVANEEKKIVAITAAMADGTGLTKFEKIFPKRFFDVGIAEQHAVTFAGGLAVEGYKPVVAIYSSFLQRAYDQILHDIALQNLDVIFMVDRAGLVGEDGETHQGIFDISYLSNIPNIKILSPKLPQEIEAAIRYALTQSGPIVIRYPRGGSNISIDTIIDYTNPLPVMHCKGKKAVILSFGKAVEWAFEIRDYIVAQYKIELGIVEVPYIMPVNEEELFKLIKTYGAVVTVEDHVLVGGFGSIISTILHKHQCPKRLYSFGFENGIVRQGKIDKLLEHHNLNPKQIGDTIYNEILKK</sequence>